<gene>
    <name evidence="1" type="ORF">AAL_02456</name>
</gene>
<comment type="caution">
    <text evidence="1">The sequence shown here is derived from an EMBL/GenBank/DDBJ whole genome shotgun (WGS) entry which is preliminary data.</text>
</comment>
<accession>A0A168EKT2</accession>
<protein>
    <submittedName>
        <fullName evidence="1">Calycin-like protein</fullName>
    </submittedName>
</protein>
<dbReference type="SUPFAM" id="SSF50814">
    <property type="entry name" value="Lipocalins"/>
    <property type="match status" value="1"/>
</dbReference>
<name>A0A168EKT2_9HYPO</name>
<dbReference type="EMBL" id="AZGY01000004">
    <property type="protein sequence ID" value="KZZ98905.1"/>
    <property type="molecule type" value="Genomic_DNA"/>
</dbReference>
<reference evidence="1 2" key="1">
    <citation type="journal article" date="2016" name="Genome Biol. Evol.">
        <title>Divergent and convergent evolution of fungal pathogenicity.</title>
        <authorList>
            <person name="Shang Y."/>
            <person name="Xiao G."/>
            <person name="Zheng P."/>
            <person name="Cen K."/>
            <person name="Zhan S."/>
            <person name="Wang C."/>
        </authorList>
    </citation>
    <scope>NUCLEOTIDE SEQUENCE [LARGE SCALE GENOMIC DNA]</scope>
    <source>
        <strain evidence="1 2">RCEF 2490</strain>
    </source>
</reference>
<evidence type="ECO:0000313" key="1">
    <source>
        <dbReference type="EMBL" id="KZZ98905.1"/>
    </source>
</evidence>
<dbReference type="OrthoDB" id="425354at2759"/>
<dbReference type="Proteomes" id="UP000078544">
    <property type="component" value="Unassembled WGS sequence"/>
</dbReference>
<organism evidence="1 2">
    <name type="scientific">Moelleriella libera RCEF 2490</name>
    <dbReference type="NCBI Taxonomy" id="1081109"/>
    <lineage>
        <taxon>Eukaryota</taxon>
        <taxon>Fungi</taxon>
        <taxon>Dikarya</taxon>
        <taxon>Ascomycota</taxon>
        <taxon>Pezizomycotina</taxon>
        <taxon>Sordariomycetes</taxon>
        <taxon>Hypocreomycetidae</taxon>
        <taxon>Hypocreales</taxon>
        <taxon>Clavicipitaceae</taxon>
        <taxon>Moelleriella</taxon>
    </lineage>
</organism>
<sequence length="181" mass="20462">MAAPATKTITDLNGSWVVNSQISDSPEAILKLQGVNWLMRKVVSMATLTLIVDQNVDDDTGYTHLNIENKSNNGMPGAMERRVLDETPVELNHTLLGSIRGRSKYCTLAELEEPWLREDWEDGTDKVMHFNTEHLDQQPVVTQQVSGFMTVDGVRRYARKVLVTKGEDQRVQARLLYDYLG</sequence>
<dbReference type="PANTHER" id="PTHR38115:SF1">
    <property type="entry name" value="LIPOCALIN-LIKE DOMAIN-CONTAINING PROTEIN"/>
    <property type="match status" value="1"/>
</dbReference>
<dbReference type="InterPro" id="IPR012674">
    <property type="entry name" value="Calycin"/>
</dbReference>
<evidence type="ECO:0000313" key="2">
    <source>
        <dbReference type="Proteomes" id="UP000078544"/>
    </source>
</evidence>
<proteinExistence type="predicted"/>
<keyword evidence="2" id="KW-1185">Reference proteome</keyword>
<dbReference type="PANTHER" id="PTHR38115">
    <property type="entry name" value="LIPOCALIN-LIKE DOMAIN-CONTAINING PROTEIN"/>
    <property type="match status" value="1"/>
</dbReference>
<dbReference type="Gene3D" id="2.40.128.20">
    <property type="match status" value="1"/>
</dbReference>
<dbReference type="InterPro" id="IPR053037">
    <property type="entry name" value="Pericyclase_pydY-like"/>
</dbReference>
<dbReference type="AlphaFoldDB" id="A0A168EKT2"/>